<dbReference type="Pfam" id="PF03119">
    <property type="entry name" value="DNA_ligase_ZBD"/>
    <property type="match status" value="1"/>
</dbReference>
<protein>
    <recommendedName>
        <fullName evidence="3 14">DNA ligase</fullName>
        <ecNumber evidence="2 14">6.5.1.2</ecNumber>
    </recommendedName>
    <alternativeName>
        <fullName evidence="14">Polydeoxyribonucleotide synthase [NAD(+)]</fullName>
    </alternativeName>
</protein>
<evidence type="ECO:0000256" key="12">
    <source>
        <dbReference type="ARBA" id="ARBA00034005"/>
    </source>
</evidence>
<evidence type="ECO:0000256" key="4">
    <source>
        <dbReference type="ARBA" id="ARBA00022598"/>
    </source>
</evidence>
<keyword evidence="8 14" id="KW-0862">Zinc</keyword>
<evidence type="ECO:0000313" key="17">
    <source>
        <dbReference type="EMBL" id="ROH91100.1"/>
    </source>
</evidence>
<dbReference type="Pfam" id="PF12826">
    <property type="entry name" value="HHH_2"/>
    <property type="match status" value="1"/>
</dbReference>
<keyword evidence="14" id="KW-0464">Manganese</keyword>
<feature type="binding site" evidence="14">
    <location>
        <position position="135"/>
    </location>
    <ligand>
        <name>NAD(+)</name>
        <dbReference type="ChEBI" id="CHEBI:57540"/>
    </ligand>
</feature>
<dbReference type="PROSITE" id="PS01056">
    <property type="entry name" value="DNA_LIGASE_N2"/>
    <property type="match status" value="1"/>
</dbReference>
<dbReference type="PROSITE" id="PS01055">
    <property type="entry name" value="DNA_LIGASE_N1"/>
    <property type="match status" value="1"/>
</dbReference>
<dbReference type="FunFam" id="1.10.150.20:FF:000007">
    <property type="entry name" value="DNA ligase"/>
    <property type="match status" value="1"/>
</dbReference>
<organism evidence="17 18">
    <name type="scientific">Stagnimonas aquatica</name>
    <dbReference type="NCBI Taxonomy" id="2689987"/>
    <lineage>
        <taxon>Bacteria</taxon>
        <taxon>Pseudomonadati</taxon>
        <taxon>Pseudomonadota</taxon>
        <taxon>Gammaproteobacteria</taxon>
        <taxon>Nevskiales</taxon>
        <taxon>Nevskiaceae</taxon>
        <taxon>Stagnimonas</taxon>
    </lineage>
</organism>
<feature type="binding site" evidence="14">
    <location>
        <position position="414"/>
    </location>
    <ligand>
        <name>Zn(2+)</name>
        <dbReference type="ChEBI" id="CHEBI:29105"/>
    </ligand>
</feature>
<dbReference type="SMART" id="SM00278">
    <property type="entry name" value="HhH1"/>
    <property type="match status" value="4"/>
</dbReference>
<feature type="binding site" evidence="14">
    <location>
        <position position="112"/>
    </location>
    <ligand>
        <name>NAD(+)</name>
        <dbReference type="ChEBI" id="CHEBI:57540"/>
    </ligand>
</feature>
<evidence type="ECO:0000256" key="13">
    <source>
        <dbReference type="ARBA" id="ARBA00060881"/>
    </source>
</evidence>
<dbReference type="FunFam" id="1.10.287.610:FF:000002">
    <property type="entry name" value="DNA ligase"/>
    <property type="match status" value="1"/>
</dbReference>
<dbReference type="Pfam" id="PF00533">
    <property type="entry name" value="BRCT"/>
    <property type="match status" value="1"/>
</dbReference>
<feature type="binding site" evidence="14">
    <location>
        <position position="312"/>
    </location>
    <ligand>
        <name>NAD(+)</name>
        <dbReference type="ChEBI" id="CHEBI:57540"/>
    </ligand>
</feature>
<comment type="cofactor">
    <cofactor evidence="14">
        <name>Mg(2+)</name>
        <dbReference type="ChEBI" id="CHEBI:18420"/>
    </cofactor>
    <cofactor evidence="14">
        <name>Mn(2+)</name>
        <dbReference type="ChEBI" id="CHEBI:29035"/>
    </cofactor>
</comment>
<dbReference type="SUPFAM" id="SSF50249">
    <property type="entry name" value="Nucleic acid-binding proteins"/>
    <property type="match status" value="1"/>
</dbReference>
<feature type="domain" description="BRCT" evidence="16">
    <location>
        <begin position="630"/>
        <end position="700"/>
    </location>
</feature>
<dbReference type="InterPro" id="IPR041663">
    <property type="entry name" value="DisA/LigA_HHH"/>
</dbReference>
<evidence type="ECO:0000256" key="6">
    <source>
        <dbReference type="ARBA" id="ARBA00022723"/>
    </source>
</evidence>
<dbReference type="FunFam" id="3.30.470.30:FF:000001">
    <property type="entry name" value="DNA ligase"/>
    <property type="match status" value="1"/>
</dbReference>
<dbReference type="HAMAP" id="MF_01588">
    <property type="entry name" value="DNA_ligase_A"/>
    <property type="match status" value="1"/>
</dbReference>
<dbReference type="InterPro" id="IPR036420">
    <property type="entry name" value="BRCT_dom_sf"/>
</dbReference>
<comment type="catalytic activity">
    <reaction evidence="12 14 15">
        <text>NAD(+) + (deoxyribonucleotide)n-3'-hydroxyl + 5'-phospho-(deoxyribonucleotide)m = (deoxyribonucleotide)n+m + AMP + beta-nicotinamide D-nucleotide.</text>
        <dbReference type="EC" id="6.5.1.2"/>
    </reaction>
</comment>
<dbReference type="InterPro" id="IPR013840">
    <property type="entry name" value="DNAligase_N"/>
</dbReference>
<dbReference type="InParanoid" id="A0A3N0VEF6"/>
<evidence type="ECO:0000256" key="14">
    <source>
        <dbReference type="HAMAP-Rule" id="MF_01588"/>
    </source>
</evidence>
<dbReference type="PANTHER" id="PTHR23389:SF9">
    <property type="entry name" value="DNA LIGASE"/>
    <property type="match status" value="1"/>
</dbReference>
<keyword evidence="10 14" id="KW-0520">NAD</keyword>
<dbReference type="PANTHER" id="PTHR23389">
    <property type="entry name" value="CHROMOSOME TRANSMISSION FIDELITY FACTOR 18"/>
    <property type="match status" value="1"/>
</dbReference>
<dbReference type="InterPro" id="IPR001357">
    <property type="entry name" value="BRCT_dom"/>
</dbReference>
<dbReference type="FunFam" id="2.40.50.140:FF:000012">
    <property type="entry name" value="DNA ligase"/>
    <property type="match status" value="1"/>
</dbReference>
<dbReference type="CDD" id="cd00114">
    <property type="entry name" value="LIGANc"/>
    <property type="match status" value="1"/>
</dbReference>
<proteinExistence type="inferred from homology"/>
<feature type="binding site" evidence="14">
    <location>
        <begin position="32"/>
        <end position="36"/>
    </location>
    <ligand>
        <name>NAD(+)</name>
        <dbReference type="ChEBI" id="CHEBI:57540"/>
    </ligand>
</feature>
<dbReference type="InterPro" id="IPR012340">
    <property type="entry name" value="NA-bd_OB-fold"/>
</dbReference>
<keyword evidence="5 14" id="KW-0235">DNA replication</keyword>
<evidence type="ECO:0000256" key="11">
    <source>
        <dbReference type="ARBA" id="ARBA00023204"/>
    </source>
</evidence>
<dbReference type="InterPro" id="IPR003583">
    <property type="entry name" value="Hlx-hairpin-Hlx_DNA-bd_motif"/>
</dbReference>
<dbReference type="GO" id="GO:0046872">
    <property type="term" value="F:metal ion binding"/>
    <property type="evidence" value="ECO:0007669"/>
    <property type="project" value="UniProtKB-KW"/>
</dbReference>
<accession>A0A3N0VEF6</accession>
<dbReference type="PROSITE" id="PS50172">
    <property type="entry name" value="BRCT"/>
    <property type="match status" value="1"/>
</dbReference>
<evidence type="ECO:0000256" key="10">
    <source>
        <dbReference type="ARBA" id="ARBA00023027"/>
    </source>
</evidence>
<feature type="active site" description="N6-AMP-lysine intermediate" evidence="14">
    <location>
        <position position="114"/>
    </location>
</feature>
<dbReference type="InterPro" id="IPR004149">
    <property type="entry name" value="Znf_DNAligase_C4"/>
</dbReference>
<evidence type="ECO:0000256" key="9">
    <source>
        <dbReference type="ARBA" id="ARBA00022842"/>
    </source>
</evidence>
<comment type="similarity">
    <text evidence="13 14">Belongs to the NAD-dependent DNA ligase family. LigA subfamily.</text>
</comment>
<dbReference type="PIRSF" id="PIRSF001604">
    <property type="entry name" value="LigA"/>
    <property type="match status" value="1"/>
</dbReference>
<evidence type="ECO:0000256" key="7">
    <source>
        <dbReference type="ARBA" id="ARBA00022763"/>
    </source>
</evidence>
<feature type="binding site" evidence="14">
    <location>
        <position position="435"/>
    </location>
    <ligand>
        <name>Zn(2+)</name>
        <dbReference type="ChEBI" id="CHEBI:29105"/>
    </ligand>
</feature>
<dbReference type="EMBL" id="RJVO01000003">
    <property type="protein sequence ID" value="ROH91100.1"/>
    <property type="molecule type" value="Genomic_DNA"/>
</dbReference>
<dbReference type="SUPFAM" id="SSF56091">
    <property type="entry name" value="DNA ligase/mRNA capping enzyme, catalytic domain"/>
    <property type="match status" value="1"/>
</dbReference>
<dbReference type="SMART" id="SM00292">
    <property type="entry name" value="BRCT"/>
    <property type="match status" value="1"/>
</dbReference>
<dbReference type="InterPro" id="IPR001679">
    <property type="entry name" value="DNA_ligase"/>
</dbReference>
<dbReference type="InterPro" id="IPR018239">
    <property type="entry name" value="DNA_ligase_AS"/>
</dbReference>
<evidence type="ECO:0000313" key="18">
    <source>
        <dbReference type="Proteomes" id="UP000282106"/>
    </source>
</evidence>
<gene>
    <name evidence="14 17" type="primary">ligA</name>
    <name evidence="17" type="ORF">ED208_09070</name>
</gene>
<evidence type="ECO:0000256" key="3">
    <source>
        <dbReference type="ARBA" id="ARBA00013308"/>
    </source>
</evidence>
<keyword evidence="9 14" id="KW-0460">Magnesium</keyword>
<feature type="binding site" evidence="14">
    <location>
        <position position="171"/>
    </location>
    <ligand>
        <name>NAD(+)</name>
        <dbReference type="ChEBI" id="CHEBI:57540"/>
    </ligand>
</feature>
<dbReference type="EC" id="6.5.1.2" evidence="2 14"/>
<sequence>MSTPAARAEVLRAQLDEHNHRYYVLDDPSISDAEYDALFLELQRLEAAHPELLTPDSPTQRVGGAPLREFAEVRHRLPMQSLRKCNDEDELRDFDRRVRETLAIPEVAYTGEPKLDGLAVSLIYEQGRLTRGATRGDGETGEDITENLRTIRSIPLQLRGAVPPLLEVRGEVYLPWEGFRRMVDEATARSEKVPVNPRNAAAGSLRQLDPRITAQRPLAFTAYAVGYSEGWQAPRLHSEVLEQLRVWGFPVSRLVERVIGVDGCLRYFEQLGARRAQLGFDIDGVVFKLDDLAGREELGSVTREPRWACAYKFAAEEAETVLEKVEFQVGRTGALTPVARLKPVFVGGATVSNATLHNMDEVERKDVRVGDTVIVRRAGDVIPEVLAVRLPDETARLAHEARPRIELVPACPVCGGKVERVEGEVIARCTNGLSCRAQLHGALIHFVGRKAMDIEGLGEKLLAQLIDTGRVASAADIYTLTAEELAGLERMGEKSAANVVEAIAHSKQSSFQRFLFALGCPQIGETTARDLARHFGTLEALYAAAERDADHAEKLRQIRAAREEQERALGKAIRRSEDERAPAYPELQAVPDVGPTVAAHVVHFFCEPRNRAVIAALVAAGIEWPAPKAAAQGVLSGKTVVITGTLPGGVSREQATALIEAQGGKVSGSVSKNTDFLLAGEAAGSKLAKAEKLGVPVLDWAALQTLLAGEG</sequence>
<dbReference type="GO" id="GO:0003911">
    <property type="term" value="F:DNA ligase (NAD+) activity"/>
    <property type="evidence" value="ECO:0007669"/>
    <property type="project" value="UniProtKB-UniRule"/>
</dbReference>
<reference evidence="17 18" key="1">
    <citation type="submission" date="2018-10" db="EMBL/GenBank/DDBJ databases">
        <authorList>
            <person name="Chen W.-M."/>
        </authorList>
    </citation>
    <scope>NUCLEOTIDE SEQUENCE [LARGE SCALE GENOMIC DNA]</scope>
    <source>
        <strain evidence="17 18">THS-13</strain>
    </source>
</reference>
<feature type="binding site" evidence="14">
    <location>
        <begin position="81"/>
        <end position="82"/>
    </location>
    <ligand>
        <name>NAD(+)</name>
        <dbReference type="ChEBI" id="CHEBI:57540"/>
    </ligand>
</feature>
<dbReference type="Gene3D" id="2.40.50.140">
    <property type="entry name" value="Nucleic acid-binding proteins"/>
    <property type="match status" value="1"/>
</dbReference>
<dbReference type="Pfam" id="PF01653">
    <property type="entry name" value="DNA_ligase_aden"/>
    <property type="match status" value="1"/>
</dbReference>
<evidence type="ECO:0000259" key="16">
    <source>
        <dbReference type="PROSITE" id="PS50172"/>
    </source>
</evidence>
<feature type="binding site" evidence="14">
    <location>
        <position position="288"/>
    </location>
    <ligand>
        <name>NAD(+)</name>
        <dbReference type="ChEBI" id="CHEBI:57540"/>
    </ligand>
</feature>
<dbReference type="Gene3D" id="1.10.150.20">
    <property type="entry name" value="5' to 3' exonuclease, C-terminal subdomain"/>
    <property type="match status" value="2"/>
</dbReference>
<evidence type="ECO:0000256" key="5">
    <source>
        <dbReference type="ARBA" id="ARBA00022705"/>
    </source>
</evidence>
<keyword evidence="6 14" id="KW-0479">Metal-binding</keyword>
<dbReference type="NCBIfam" id="TIGR00575">
    <property type="entry name" value="dnlj"/>
    <property type="match status" value="1"/>
</dbReference>
<dbReference type="FunCoup" id="A0A3N0VEF6">
    <property type="interactions" value="445"/>
</dbReference>
<dbReference type="Gene3D" id="3.40.50.10190">
    <property type="entry name" value="BRCT domain"/>
    <property type="match status" value="1"/>
</dbReference>
<evidence type="ECO:0000256" key="2">
    <source>
        <dbReference type="ARBA" id="ARBA00012722"/>
    </source>
</evidence>
<keyword evidence="7 14" id="KW-0227">DNA damage</keyword>
<evidence type="ECO:0000256" key="8">
    <source>
        <dbReference type="ARBA" id="ARBA00022833"/>
    </source>
</evidence>
<evidence type="ECO:0000256" key="15">
    <source>
        <dbReference type="RuleBase" id="RU000618"/>
    </source>
</evidence>
<dbReference type="NCBIfam" id="NF005932">
    <property type="entry name" value="PRK07956.1"/>
    <property type="match status" value="1"/>
</dbReference>
<dbReference type="Proteomes" id="UP000282106">
    <property type="component" value="Unassembled WGS sequence"/>
</dbReference>
<keyword evidence="4 14" id="KW-0436">Ligase</keyword>
<dbReference type="GO" id="GO:0006260">
    <property type="term" value="P:DNA replication"/>
    <property type="evidence" value="ECO:0007669"/>
    <property type="project" value="UniProtKB-KW"/>
</dbReference>
<dbReference type="AlphaFoldDB" id="A0A3N0VEF6"/>
<dbReference type="SUPFAM" id="SSF52113">
    <property type="entry name" value="BRCT domain"/>
    <property type="match status" value="1"/>
</dbReference>
<dbReference type="Gene3D" id="1.10.287.610">
    <property type="entry name" value="Helix hairpin bin"/>
    <property type="match status" value="1"/>
</dbReference>
<dbReference type="Gene3D" id="6.20.10.30">
    <property type="match status" value="1"/>
</dbReference>
<name>A0A3N0VEF6_9GAMM</name>
<comment type="caution">
    <text evidence="14">Lacks conserved residue(s) required for the propagation of feature annotation.</text>
</comment>
<feature type="binding site" evidence="14">
    <location>
        <position position="411"/>
    </location>
    <ligand>
        <name>Zn(2+)</name>
        <dbReference type="ChEBI" id="CHEBI:29105"/>
    </ligand>
</feature>
<dbReference type="SUPFAM" id="SSF47781">
    <property type="entry name" value="RuvA domain 2-like"/>
    <property type="match status" value="1"/>
</dbReference>
<comment type="function">
    <text evidence="1 14">DNA ligase that catalyzes the formation of phosphodiester linkages between 5'-phosphoryl and 3'-hydroxyl groups in double-stranded DNA using NAD as a coenzyme and as the energy source for the reaction. It is essential for DNA replication and repair of damaged DNA.</text>
</comment>
<evidence type="ECO:0000256" key="1">
    <source>
        <dbReference type="ARBA" id="ARBA00004067"/>
    </source>
</evidence>
<comment type="caution">
    <text evidence="17">The sequence shown here is derived from an EMBL/GenBank/DDBJ whole genome shotgun (WGS) entry which is preliminary data.</text>
</comment>
<dbReference type="InterPro" id="IPR033136">
    <property type="entry name" value="DNA_ligase_CS"/>
</dbReference>
<keyword evidence="18" id="KW-1185">Reference proteome</keyword>
<dbReference type="Pfam" id="PF03120">
    <property type="entry name" value="OB_DNA_ligase"/>
    <property type="match status" value="1"/>
</dbReference>
<dbReference type="InterPro" id="IPR004150">
    <property type="entry name" value="NAD_DNA_ligase_OB"/>
</dbReference>
<dbReference type="GO" id="GO:0005829">
    <property type="term" value="C:cytosol"/>
    <property type="evidence" value="ECO:0007669"/>
    <property type="project" value="TreeGrafter"/>
</dbReference>
<dbReference type="GO" id="GO:0006281">
    <property type="term" value="P:DNA repair"/>
    <property type="evidence" value="ECO:0007669"/>
    <property type="project" value="UniProtKB-KW"/>
</dbReference>
<dbReference type="RefSeq" id="WP_123211555.1">
    <property type="nucleotide sequence ID" value="NZ_RJVO01000003.1"/>
</dbReference>
<keyword evidence="11 14" id="KW-0234">DNA repair</keyword>
<dbReference type="GO" id="GO:0003677">
    <property type="term" value="F:DNA binding"/>
    <property type="evidence" value="ECO:0007669"/>
    <property type="project" value="InterPro"/>
</dbReference>
<dbReference type="InterPro" id="IPR013839">
    <property type="entry name" value="DNAligase_adenylation"/>
</dbReference>
<dbReference type="InterPro" id="IPR010994">
    <property type="entry name" value="RuvA_2-like"/>
</dbReference>
<dbReference type="CDD" id="cd17748">
    <property type="entry name" value="BRCT_DNA_ligase_like"/>
    <property type="match status" value="1"/>
</dbReference>
<dbReference type="Gene3D" id="3.30.470.30">
    <property type="entry name" value="DNA ligase/mRNA capping enzyme"/>
    <property type="match status" value="1"/>
</dbReference>
<dbReference type="SMART" id="SM00532">
    <property type="entry name" value="LIGANc"/>
    <property type="match status" value="1"/>
</dbReference>
<dbReference type="Pfam" id="PF14520">
    <property type="entry name" value="HHH_5"/>
    <property type="match status" value="1"/>
</dbReference>